<dbReference type="AlphaFoldDB" id="A0A1R2C8L6"/>
<dbReference type="OrthoDB" id="415023at2759"/>
<comment type="catalytic activity">
    <reaction evidence="1">
        <text>Thiol-dependent hydrolysis of ester, thioester, amide, peptide and isopeptide bonds formed by the C-terminal Gly of ubiquitin (a 76-residue protein attached to proteins as an intracellular targeting signal).</text>
        <dbReference type="EC" id="3.4.19.12"/>
    </reaction>
</comment>
<reference evidence="9 10" key="1">
    <citation type="submission" date="2016-11" db="EMBL/GenBank/DDBJ databases">
        <title>The macronuclear genome of Stentor coeruleus: a giant cell with tiny introns.</title>
        <authorList>
            <person name="Slabodnick M."/>
            <person name="Ruby J.G."/>
            <person name="Reiff S.B."/>
            <person name="Swart E.C."/>
            <person name="Gosai S."/>
            <person name="Prabakaran S."/>
            <person name="Witkowska E."/>
            <person name="Larue G.E."/>
            <person name="Fisher S."/>
            <person name="Freeman R.M."/>
            <person name="Gunawardena J."/>
            <person name="Chu W."/>
            <person name="Stover N.A."/>
            <person name="Gregory B.D."/>
            <person name="Nowacki M."/>
            <person name="Derisi J."/>
            <person name="Roy S.W."/>
            <person name="Marshall W.F."/>
            <person name="Sood P."/>
        </authorList>
    </citation>
    <scope>NUCLEOTIDE SEQUENCE [LARGE SCALE GENOMIC DNA]</scope>
    <source>
        <strain evidence="9">WM001</strain>
    </source>
</reference>
<evidence type="ECO:0000256" key="2">
    <source>
        <dbReference type="ARBA" id="ARBA00010407"/>
    </source>
</evidence>
<dbReference type="Pfam" id="PF02809">
    <property type="entry name" value="UIM"/>
    <property type="match status" value="3"/>
</dbReference>
<dbReference type="Pfam" id="PF02338">
    <property type="entry name" value="OTU"/>
    <property type="match status" value="1"/>
</dbReference>
<dbReference type="SUPFAM" id="SSF46934">
    <property type="entry name" value="UBA-like"/>
    <property type="match status" value="1"/>
</dbReference>
<dbReference type="GO" id="GO:0016579">
    <property type="term" value="P:protein deubiquitination"/>
    <property type="evidence" value="ECO:0007669"/>
    <property type="project" value="TreeGrafter"/>
</dbReference>
<dbReference type="Gene3D" id="3.90.70.80">
    <property type="match status" value="1"/>
</dbReference>
<dbReference type="PANTHER" id="PTHR12419">
    <property type="entry name" value="OTU DOMAIN CONTAINING PROTEIN"/>
    <property type="match status" value="1"/>
</dbReference>
<keyword evidence="6" id="KW-0378">Hydrolase</keyword>
<name>A0A1R2C8L6_9CILI</name>
<accession>A0A1R2C8L6</accession>
<dbReference type="InterPro" id="IPR009060">
    <property type="entry name" value="UBA-like_sf"/>
</dbReference>
<dbReference type="SUPFAM" id="SSF54001">
    <property type="entry name" value="Cysteine proteinases"/>
    <property type="match status" value="1"/>
</dbReference>
<dbReference type="GO" id="GO:0004843">
    <property type="term" value="F:cysteine-type deubiquitinase activity"/>
    <property type="evidence" value="ECO:0007669"/>
    <property type="project" value="UniProtKB-EC"/>
</dbReference>
<evidence type="ECO:0000313" key="9">
    <source>
        <dbReference type="EMBL" id="OMJ85331.1"/>
    </source>
</evidence>
<evidence type="ECO:0000313" key="10">
    <source>
        <dbReference type="Proteomes" id="UP000187209"/>
    </source>
</evidence>
<dbReference type="CDD" id="cd20104">
    <property type="entry name" value="MBT_PHF20L1-like"/>
    <property type="match status" value="1"/>
</dbReference>
<evidence type="ECO:0000256" key="4">
    <source>
        <dbReference type="ARBA" id="ARBA00022670"/>
    </source>
</evidence>
<dbReference type="CDD" id="cd22752">
    <property type="entry name" value="OTU_OTUD5-like"/>
    <property type="match status" value="1"/>
</dbReference>
<evidence type="ECO:0000259" key="8">
    <source>
        <dbReference type="PROSITE" id="PS50802"/>
    </source>
</evidence>
<dbReference type="InterPro" id="IPR003903">
    <property type="entry name" value="UIM_dom"/>
</dbReference>
<dbReference type="SUPFAM" id="SSF54160">
    <property type="entry name" value="Chromo domain-like"/>
    <property type="match status" value="1"/>
</dbReference>
<comment type="similarity">
    <text evidence="2">Belongs to the peptidase C85 family.</text>
</comment>
<dbReference type="GO" id="GO:0061578">
    <property type="term" value="F:K63-linked deubiquitinase activity"/>
    <property type="evidence" value="ECO:0007669"/>
    <property type="project" value="TreeGrafter"/>
</dbReference>
<feature type="domain" description="OTU" evidence="8">
    <location>
        <begin position="179"/>
        <end position="304"/>
    </location>
</feature>
<keyword evidence="4" id="KW-0645">Protease</keyword>
<comment type="caution">
    <text evidence="9">The sequence shown here is derived from an EMBL/GenBank/DDBJ whole genome shotgun (WGS) entry which is preliminary data.</text>
</comment>
<dbReference type="InterPro" id="IPR038765">
    <property type="entry name" value="Papain-like_cys_pep_sf"/>
</dbReference>
<feature type="domain" description="UBA" evidence="7">
    <location>
        <begin position="402"/>
        <end position="447"/>
    </location>
</feature>
<keyword evidence="10" id="KW-1185">Reference proteome</keyword>
<dbReference type="InterPro" id="IPR003323">
    <property type="entry name" value="OTU_dom"/>
</dbReference>
<dbReference type="GO" id="GO:0006508">
    <property type="term" value="P:proteolysis"/>
    <property type="evidence" value="ECO:0007669"/>
    <property type="project" value="UniProtKB-KW"/>
</dbReference>
<proteinExistence type="inferred from homology"/>
<dbReference type="Proteomes" id="UP000187209">
    <property type="component" value="Unassembled WGS sequence"/>
</dbReference>
<keyword evidence="5" id="KW-0833">Ubl conjugation pathway</keyword>
<evidence type="ECO:0000256" key="3">
    <source>
        <dbReference type="ARBA" id="ARBA00012759"/>
    </source>
</evidence>
<evidence type="ECO:0000259" key="7">
    <source>
        <dbReference type="PROSITE" id="PS50030"/>
    </source>
</evidence>
<dbReference type="Gene3D" id="2.30.30.140">
    <property type="match status" value="2"/>
</dbReference>
<dbReference type="EC" id="3.4.19.12" evidence="3"/>
<gene>
    <name evidence="9" type="ORF">SteCoe_13364</name>
</gene>
<dbReference type="PROSITE" id="PS50802">
    <property type="entry name" value="OTU"/>
    <property type="match status" value="1"/>
</dbReference>
<evidence type="ECO:0000256" key="6">
    <source>
        <dbReference type="ARBA" id="ARBA00022801"/>
    </source>
</evidence>
<dbReference type="InterPro" id="IPR050704">
    <property type="entry name" value="Peptidase_C85-like"/>
</dbReference>
<dbReference type="PANTHER" id="PTHR12419:SF4">
    <property type="entry name" value="OTU DOMAIN-CONTAINING PROTEIN 5"/>
    <property type="match status" value="1"/>
</dbReference>
<dbReference type="InterPro" id="IPR015940">
    <property type="entry name" value="UBA"/>
</dbReference>
<organism evidence="9 10">
    <name type="scientific">Stentor coeruleus</name>
    <dbReference type="NCBI Taxonomy" id="5963"/>
    <lineage>
        <taxon>Eukaryota</taxon>
        <taxon>Sar</taxon>
        <taxon>Alveolata</taxon>
        <taxon>Ciliophora</taxon>
        <taxon>Postciliodesmatophora</taxon>
        <taxon>Heterotrichea</taxon>
        <taxon>Heterotrichida</taxon>
        <taxon>Stentoridae</taxon>
        <taxon>Stentor</taxon>
    </lineage>
</organism>
<evidence type="ECO:0000256" key="1">
    <source>
        <dbReference type="ARBA" id="ARBA00000707"/>
    </source>
</evidence>
<dbReference type="InterPro" id="IPR016197">
    <property type="entry name" value="Chromo-like_dom_sf"/>
</dbReference>
<dbReference type="PROSITE" id="PS50030">
    <property type="entry name" value="UBA"/>
    <property type="match status" value="1"/>
</dbReference>
<protein>
    <recommendedName>
        <fullName evidence="3">ubiquitinyl hydrolase 1</fullName>
        <ecNumber evidence="3">3.4.19.12</ecNumber>
    </recommendedName>
</protein>
<sequence length="451" mass="52518">MVKTYESKQNTSSKFTLYEQVDCLDEQNQWLNAEVTEITEEKIKIHFTGFSKNFDIWLEEDSPRVQKQWRKNTPFSINNRIDVLDTYKQWKEARIIDMNETQIKIHYRGYTEKYDEWLHKNSERIQEIGSKSPANGIGKVDPSGYCRYSKQEIQPEIKKQKISSDLEKRFEELLIEKNLKIFPVEGDGNCLFRSFSHQLYGDTGFHDIIRASAMKYISIEREYYSQYIVGGLDKVDEYLEHQSRNGAWGDDIEIQALSEIYNKPVEIFAYSNIPMRTFHEDSGIGIPIKVAYHGQSHYNSIVSKDGHRRLIETTPGEYERSIIESAASGEFREMITRARMDFDKTMQIDLEQALQASLEHLENEEAMIRQAIEESENNEYLMAIAESNELNSEEEMLKKAIEMSTRDILPSAVQDVINSGFTLEQAMEAYHMVGENPNVMIEYIFTNIIGN</sequence>
<evidence type="ECO:0000256" key="5">
    <source>
        <dbReference type="ARBA" id="ARBA00022786"/>
    </source>
</evidence>
<dbReference type="SUPFAM" id="SSF63748">
    <property type="entry name" value="Tudor/PWWP/MBT"/>
    <property type="match status" value="1"/>
</dbReference>
<dbReference type="EMBL" id="MPUH01000240">
    <property type="protein sequence ID" value="OMJ85331.1"/>
    <property type="molecule type" value="Genomic_DNA"/>
</dbReference>